<evidence type="ECO:0000313" key="10">
    <source>
        <dbReference type="EMBL" id="KNY24942.1"/>
    </source>
</evidence>
<evidence type="ECO:0000256" key="1">
    <source>
        <dbReference type="ARBA" id="ARBA00004141"/>
    </source>
</evidence>
<name>A0A0L6JHI8_9FIRM</name>
<comment type="caution">
    <text evidence="10">The sequence shown here is derived from an EMBL/GenBank/DDBJ whole genome shotgun (WGS) entry which is preliminary data.</text>
</comment>
<feature type="transmembrane region" description="Helical" evidence="7">
    <location>
        <begin position="175"/>
        <end position="193"/>
    </location>
</feature>
<comment type="function">
    <text evidence="7">Catalyzes the initial step of the lipid cycle reactions in the biosynthesis of the cell wall peptidoglycan: transfers peptidoglycan precursor phospho-MurNAc-pentapeptide from UDP-MurNAc-pentapeptide onto the lipid carrier undecaprenyl phosphate, yielding undecaprenyl-pyrophosphoryl-MurNAc-pentapeptide, known as lipid I.</text>
</comment>
<dbReference type="InterPro" id="IPR003524">
    <property type="entry name" value="PNAcMuramoyl-5peptid_Trfase"/>
</dbReference>
<dbReference type="GO" id="GO:0008360">
    <property type="term" value="P:regulation of cell shape"/>
    <property type="evidence" value="ECO:0007669"/>
    <property type="project" value="UniProtKB-KW"/>
</dbReference>
<dbReference type="AlphaFoldDB" id="A0A0L6JHI8"/>
<comment type="subcellular location">
    <subcellularLocation>
        <location evidence="7">Cell membrane</location>
        <topology evidence="7">Multi-pass membrane protein</topology>
    </subcellularLocation>
    <subcellularLocation>
        <location evidence="1">Membrane</location>
        <topology evidence="1">Multi-pass membrane protein</topology>
    </subcellularLocation>
</comment>
<keyword evidence="7 9" id="KW-0479">Metal-binding</keyword>
<dbReference type="OrthoDB" id="9805475at2"/>
<reference evidence="11" key="1">
    <citation type="submission" date="2015-07" db="EMBL/GenBank/DDBJ databases">
        <title>Near-Complete Genome Sequence of the Cellulolytic Bacterium Bacteroides (Pseudobacteroides) cellulosolvens ATCC 35603.</title>
        <authorList>
            <person name="Dassa B."/>
            <person name="Utturkar S.M."/>
            <person name="Klingeman D.M."/>
            <person name="Hurt R.A."/>
            <person name="Keller M."/>
            <person name="Xu J."/>
            <person name="Reddy Y.H.K."/>
            <person name="Borovok I."/>
            <person name="Grinberg I.R."/>
            <person name="Lamed R."/>
            <person name="Zhivin O."/>
            <person name="Bayer E.A."/>
            <person name="Brown S.D."/>
        </authorList>
    </citation>
    <scope>NUCLEOTIDE SEQUENCE [LARGE SCALE GENOMIC DNA]</scope>
    <source>
        <strain evidence="11">DSM 2933</strain>
    </source>
</reference>
<comment type="similarity">
    <text evidence="2 7">Belongs to the glycosyltransferase 4 family. MraY subfamily.</text>
</comment>
<keyword evidence="7 9" id="KW-0460">Magnesium</keyword>
<feature type="transmembrane region" description="Helical" evidence="7">
    <location>
        <begin position="149"/>
        <end position="168"/>
    </location>
</feature>
<dbReference type="GO" id="GO:0046872">
    <property type="term" value="F:metal ion binding"/>
    <property type="evidence" value="ECO:0007669"/>
    <property type="project" value="UniProtKB-KW"/>
</dbReference>
<feature type="transmembrane region" description="Helical" evidence="7">
    <location>
        <begin position="299"/>
        <end position="318"/>
    </location>
</feature>
<feature type="transmembrane region" description="Helical" evidence="7">
    <location>
        <begin position="77"/>
        <end position="93"/>
    </location>
</feature>
<keyword evidence="7" id="KW-0133">Cell shape</keyword>
<evidence type="ECO:0000256" key="5">
    <source>
        <dbReference type="ARBA" id="ARBA00022989"/>
    </source>
</evidence>
<keyword evidence="7" id="KW-0132">Cell division</keyword>
<evidence type="ECO:0000256" key="2">
    <source>
        <dbReference type="ARBA" id="ARBA00005583"/>
    </source>
</evidence>
<comment type="catalytic activity">
    <reaction evidence="7">
        <text>UDP-N-acetyl-alpha-D-muramoyl-L-alanyl-gamma-D-glutamyl-meso-2,6-diaminopimeloyl-D-alanyl-D-alanine + di-trans,octa-cis-undecaprenyl phosphate = di-trans,octa-cis-undecaprenyl diphospho-N-acetyl-alpha-D-muramoyl-L-alanyl-D-glutamyl-meso-2,6-diaminopimeloyl-D-alanyl-D-alanine + UMP</text>
        <dbReference type="Rhea" id="RHEA:28386"/>
        <dbReference type="ChEBI" id="CHEBI:57865"/>
        <dbReference type="ChEBI" id="CHEBI:60392"/>
        <dbReference type="ChEBI" id="CHEBI:61386"/>
        <dbReference type="ChEBI" id="CHEBI:61387"/>
        <dbReference type="EC" id="2.7.8.13"/>
    </reaction>
</comment>
<dbReference type="PROSITE" id="PS01348">
    <property type="entry name" value="MRAY_2"/>
    <property type="match status" value="1"/>
</dbReference>
<comment type="pathway">
    <text evidence="7">Cell wall biogenesis; peptidoglycan biosynthesis.</text>
</comment>
<dbReference type="HAMAP" id="MF_00038">
    <property type="entry name" value="MraY"/>
    <property type="match status" value="1"/>
</dbReference>
<keyword evidence="5 7" id="KW-1133">Transmembrane helix</keyword>
<keyword evidence="7" id="KW-1003">Cell membrane</keyword>
<dbReference type="Pfam" id="PF00953">
    <property type="entry name" value="Glycos_transf_4"/>
    <property type="match status" value="1"/>
</dbReference>
<feature type="binding site" evidence="9">
    <location>
        <position position="228"/>
    </location>
    <ligand>
        <name>Mg(2+)</name>
        <dbReference type="ChEBI" id="CHEBI:18420"/>
    </ligand>
</feature>
<dbReference type="GO" id="GO:0005886">
    <property type="term" value="C:plasma membrane"/>
    <property type="evidence" value="ECO:0007669"/>
    <property type="project" value="UniProtKB-SubCell"/>
</dbReference>
<dbReference type="InterPro" id="IPR018480">
    <property type="entry name" value="PNAcMuramoyl-5peptid_Trfase_CS"/>
</dbReference>
<feature type="transmembrane region" description="Helical" evidence="7">
    <location>
        <begin position="50"/>
        <end position="71"/>
    </location>
</feature>
<dbReference type="EC" id="2.7.8.13" evidence="7 8"/>
<keyword evidence="4 7" id="KW-0812">Transmembrane</keyword>
<keyword evidence="6 7" id="KW-0472">Membrane</keyword>
<gene>
    <name evidence="7" type="primary">mraY</name>
    <name evidence="10" type="ORF">Bccel_0199</name>
</gene>
<evidence type="ECO:0000256" key="7">
    <source>
        <dbReference type="HAMAP-Rule" id="MF_00038"/>
    </source>
</evidence>
<dbReference type="GO" id="GO:0071555">
    <property type="term" value="P:cell wall organization"/>
    <property type="evidence" value="ECO:0007669"/>
    <property type="project" value="UniProtKB-KW"/>
</dbReference>
<feature type="transmembrane region" description="Helical" evidence="7">
    <location>
        <begin position="199"/>
        <end position="217"/>
    </location>
</feature>
<dbReference type="GO" id="GO:0008963">
    <property type="term" value="F:phospho-N-acetylmuramoyl-pentapeptide-transferase activity"/>
    <property type="evidence" value="ECO:0007669"/>
    <property type="project" value="UniProtKB-UniRule"/>
</dbReference>
<feature type="transmembrane region" description="Helical" evidence="7">
    <location>
        <begin position="249"/>
        <end position="272"/>
    </location>
</feature>
<keyword evidence="7" id="KW-0961">Cell wall biogenesis/degradation</keyword>
<dbReference type="Proteomes" id="UP000036923">
    <property type="component" value="Unassembled WGS sequence"/>
</dbReference>
<evidence type="ECO:0000256" key="6">
    <source>
        <dbReference type="ARBA" id="ARBA00023136"/>
    </source>
</evidence>
<evidence type="ECO:0000256" key="3">
    <source>
        <dbReference type="ARBA" id="ARBA00022679"/>
    </source>
</evidence>
<comment type="cofactor">
    <cofactor evidence="7 9">
        <name>Mg(2+)</name>
        <dbReference type="ChEBI" id="CHEBI:18420"/>
    </cofactor>
</comment>
<keyword evidence="7" id="KW-0131">Cell cycle</keyword>
<evidence type="ECO:0000256" key="4">
    <source>
        <dbReference type="ARBA" id="ARBA00022692"/>
    </source>
</evidence>
<dbReference type="GO" id="GO:0009252">
    <property type="term" value="P:peptidoglycan biosynthetic process"/>
    <property type="evidence" value="ECO:0007669"/>
    <property type="project" value="UniProtKB-UniRule"/>
</dbReference>
<evidence type="ECO:0000256" key="8">
    <source>
        <dbReference type="NCBIfam" id="TIGR00445"/>
    </source>
</evidence>
<evidence type="ECO:0000313" key="11">
    <source>
        <dbReference type="Proteomes" id="UP000036923"/>
    </source>
</evidence>
<dbReference type="RefSeq" id="WP_036939632.1">
    <property type="nucleotide sequence ID" value="NZ_JQKC01000009.1"/>
</dbReference>
<dbReference type="NCBIfam" id="TIGR00445">
    <property type="entry name" value="mraY"/>
    <property type="match status" value="1"/>
</dbReference>
<organism evidence="10 11">
    <name type="scientific">Pseudobacteroides cellulosolvens ATCC 35603 = DSM 2933</name>
    <dbReference type="NCBI Taxonomy" id="398512"/>
    <lineage>
        <taxon>Bacteria</taxon>
        <taxon>Bacillati</taxon>
        <taxon>Bacillota</taxon>
        <taxon>Clostridia</taxon>
        <taxon>Eubacteriales</taxon>
        <taxon>Oscillospiraceae</taxon>
        <taxon>Pseudobacteroides</taxon>
    </lineage>
</organism>
<feature type="transmembrane region" description="Helical" evidence="7">
    <location>
        <begin position="113"/>
        <end position="129"/>
    </location>
</feature>
<keyword evidence="3 7" id="KW-0808">Transferase</keyword>
<proteinExistence type="inferred from homology"/>
<dbReference type="eggNOG" id="COG0472">
    <property type="taxonomic scope" value="Bacteria"/>
</dbReference>
<dbReference type="GO" id="GO:0051992">
    <property type="term" value="F:UDP-N-acetylmuramoyl-L-alanyl-D-glutamyl-meso-2,6-diaminopimelyl-D-alanyl-D-alanine:undecaprenyl-phosphate transferase activity"/>
    <property type="evidence" value="ECO:0007669"/>
    <property type="project" value="RHEA"/>
</dbReference>
<dbReference type="PANTHER" id="PTHR22926:SF5">
    <property type="entry name" value="PHOSPHO-N-ACETYLMURAMOYL-PENTAPEPTIDE-TRANSFERASE HOMOLOG"/>
    <property type="match status" value="1"/>
</dbReference>
<keyword evidence="11" id="KW-1185">Reference proteome</keyword>
<dbReference type="UniPathway" id="UPA00219"/>
<accession>A0A0L6JHI8</accession>
<dbReference type="STRING" id="398512.Bccel_0199"/>
<dbReference type="PANTHER" id="PTHR22926">
    <property type="entry name" value="PHOSPHO-N-ACETYLMURAMOYL-PENTAPEPTIDE-TRANSFERASE"/>
    <property type="match status" value="1"/>
</dbReference>
<feature type="transmembrane region" description="Helical" evidence="7">
    <location>
        <begin position="6"/>
        <end position="29"/>
    </location>
</feature>
<dbReference type="GO" id="GO:0051301">
    <property type="term" value="P:cell division"/>
    <property type="evidence" value="ECO:0007669"/>
    <property type="project" value="UniProtKB-KW"/>
</dbReference>
<keyword evidence="7" id="KW-0573">Peptidoglycan synthesis</keyword>
<dbReference type="InterPro" id="IPR000715">
    <property type="entry name" value="Glycosyl_transferase_4"/>
</dbReference>
<evidence type="ECO:0000256" key="9">
    <source>
        <dbReference type="PIRSR" id="PIRSR600715-1"/>
    </source>
</evidence>
<feature type="binding site" evidence="9">
    <location>
        <position position="167"/>
    </location>
    <ligand>
        <name>Mg(2+)</name>
        <dbReference type="ChEBI" id="CHEBI:18420"/>
    </ligand>
</feature>
<protein>
    <recommendedName>
        <fullName evidence="7 8">Phospho-N-acetylmuramoyl-pentapeptide-transferase</fullName>
        <ecNumber evidence="7 8">2.7.8.13</ecNumber>
    </recommendedName>
    <alternativeName>
        <fullName evidence="7">UDP-MurNAc-pentapeptide phosphotransferase</fullName>
    </alternativeName>
</protein>
<dbReference type="PATRIC" id="fig|398512.5.peg.210"/>
<sequence length="321" mass="35110">MQLSIQVVVFIISFAMALIAGPILIPALTRLKFGQTVRDDGPATHLKKTGTPNIGGLIFLIPILLLSIYFGRIYSEIIPMAIATIGFGLIGFIDDFIKVKKRRKDGLYPKQKTVGLLLVAAVFAIYTAYFTDLGVDITIPFLGTINEKWFYVLFVIFVLYSITNAVNITDGLDGLAAGTTLIVMVFFTLIAMTNAEWEYSMVFSAFVAGGCLGFLTFNIHPAKVFMGDTGSLALGGAVGTLAIMMKMPFIILLVGAVYVTEILSVAIQVVSFKTRGKRVFKMAPLHHHFELSGWKETKVVYSFWAVTLVLCGIGIVIYTGF</sequence>
<dbReference type="EMBL" id="LGTC01000001">
    <property type="protein sequence ID" value="KNY24942.1"/>
    <property type="molecule type" value="Genomic_DNA"/>
</dbReference>
<dbReference type="CDD" id="cd06852">
    <property type="entry name" value="GT_MraY"/>
    <property type="match status" value="1"/>
</dbReference>